<evidence type="ECO:0000313" key="15">
    <source>
        <dbReference type="Proteomes" id="UP000007347"/>
    </source>
</evidence>
<dbReference type="EC" id="1.16.1.1" evidence="14"/>
<name>K0NC84_DESTT</name>
<dbReference type="GO" id="GO:0016152">
    <property type="term" value="F:mercury (II) reductase (NADP+) activity"/>
    <property type="evidence" value="ECO:0007669"/>
    <property type="project" value="UniProtKB-EC"/>
</dbReference>
<keyword evidence="4 9" id="KW-0274">FAD</keyword>
<evidence type="ECO:0000256" key="9">
    <source>
        <dbReference type="RuleBase" id="RU003691"/>
    </source>
</evidence>
<dbReference type="Gene3D" id="3.30.390.30">
    <property type="match status" value="1"/>
</dbReference>
<dbReference type="PRINTS" id="PR00368">
    <property type="entry name" value="FADPNR"/>
</dbReference>
<feature type="transmembrane region" description="Helical" evidence="10">
    <location>
        <begin position="55"/>
        <end position="79"/>
    </location>
</feature>
<dbReference type="GO" id="GO:0016668">
    <property type="term" value="F:oxidoreductase activity, acting on a sulfur group of donors, NAD(P) as acceptor"/>
    <property type="evidence" value="ECO:0007669"/>
    <property type="project" value="InterPro"/>
</dbReference>
<dbReference type="KEGG" id="dto:TOL2_C02510"/>
<evidence type="ECO:0000256" key="2">
    <source>
        <dbReference type="ARBA" id="ARBA00007532"/>
    </source>
</evidence>
<dbReference type="OrthoDB" id="9786429at2"/>
<keyword evidence="15" id="KW-1185">Reference proteome</keyword>
<feature type="domain" description="FAD/NAD(P)-binding" evidence="12">
    <location>
        <begin position="241"/>
        <end position="557"/>
    </location>
</feature>
<keyword evidence="5" id="KW-0521">NADP</keyword>
<feature type="transmembrane region" description="Helical" evidence="10">
    <location>
        <begin position="241"/>
        <end position="260"/>
    </location>
</feature>
<keyword evidence="7" id="KW-1015">Disulfide bond</keyword>
<dbReference type="GO" id="GO:0050660">
    <property type="term" value="F:flavin adenine dinucleotide binding"/>
    <property type="evidence" value="ECO:0007669"/>
    <property type="project" value="TreeGrafter"/>
</dbReference>
<evidence type="ECO:0000259" key="11">
    <source>
        <dbReference type="Pfam" id="PF02852"/>
    </source>
</evidence>
<dbReference type="EMBL" id="FO203503">
    <property type="protein sequence ID" value="CCK78421.1"/>
    <property type="molecule type" value="Genomic_DNA"/>
</dbReference>
<evidence type="ECO:0000256" key="4">
    <source>
        <dbReference type="ARBA" id="ARBA00022827"/>
    </source>
</evidence>
<dbReference type="PRINTS" id="PR00411">
    <property type="entry name" value="PNDRDTASEI"/>
</dbReference>
<dbReference type="PANTHER" id="PTHR43014:SF2">
    <property type="entry name" value="MERCURIC REDUCTASE"/>
    <property type="match status" value="1"/>
</dbReference>
<feature type="domain" description="Pyridine nucleotide-disulphide oxidoreductase dimerisation" evidence="11">
    <location>
        <begin position="580"/>
        <end position="688"/>
    </location>
</feature>
<dbReference type="InterPro" id="IPR004099">
    <property type="entry name" value="Pyr_nucl-diS_OxRdtase_dimer"/>
</dbReference>
<comment type="similarity">
    <text evidence="2 9">Belongs to the class-I pyridine nucleotide-disulfide oxidoreductase family.</text>
</comment>
<evidence type="ECO:0000259" key="12">
    <source>
        <dbReference type="Pfam" id="PF07992"/>
    </source>
</evidence>
<feature type="transmembrane region" description="Helical" evidence="10">
    <location>
        <begin position="203"/>
        <end position="221"/>
    </location>
</feature>
<dbReference type="Pfam" id="PF09335">
    <property type="entry name" value="VTT_dom"/>
    <property type="match status" value="1"/>
</dbReference>
<evidence type="ECO:0000256" key="10">
    <source>
        <dbReference type="SAM" id="Phobius"/>
    </source>
</evidence>
<dbReference type="GO" id="GO:0003955">
    <property type="term" value="F:NAD(P)H dehydrogenase (quinone) activity"/>
    <property type="evidence" value="ECO:0007669"/>
    <property type="project" value="TreeGrafter"/>
</dbReference>
<evidence type="ECO:0000256" key="3">
    <source>
        <dbReference type="ARBA" id="ARBA00022630"/>
    </source>
</evidence>
<dbReference type="AlphaFoldDB" id="K0NC84"/>
<dbReference type="SUPFAM" id="SSF51905">
    <property type="entry name" value="FAD/NAD(P)-binding domain"/>
    <property type="match status" value="1"/>
</dbReference>
<dbReference type="InterPro" id="IPR032816">
    <property type="entry name" value="VTT_dom"/>
</dbReference>
<dbReference type="Gene3D" id="3.50.50.60">
    <property type="entry name" value="FAD/NAD(P)-binding domain"/>
    <property type="match status" value="2"/>
</dbReference>
<reference evidence="14 15" key="1">
    <citation type="journal article" date="2013" name="Environ. Microbiol.">
        <title>Complete genome, catabolic sub-proteomes and key-metabolites of Desulfobacula toluolica Tol2, a marine, aromatic compound-degrading, sulfate-reducing bacterium.</title>
        <authorList>
            <person name="Wohlbrand L."/>
            <person name="Jacob J.H."/>
            <person name="Kube M."/>
            <person name="Mussmann M."/>
            <person name="Jarling R."/>
            <person name="Beck A."/>
            <person name="Amann R."/>
            <person name="Wilkes H."/>
            <person name="Reinhardt R."/>
            <person name="Rabus R."/>
        </authorList>
    </citation>
    <scope>NUCLEOTIDE SEQUENCE [LARGE SCALE GENOMIC DNA]</scope>
    <source>
        <strain evidence="15">DSM 7467 / Tol2</strain>
    </source>
</reference>
<comment type="cofactor">
    <cofactor evidence="1">
        <name>FAD</name>
        <dbReference type="ChEBI" id="CHEBI:57692"/>
    </cofactor>
</comment>
<dbReference type="InterPro" id="IPR023753">
    <property type="entry name" value="FAD/NAD-binding_dom"/>
</dbReference>
<feature type="transmembrane region" description="Helical" evidence="10">
    <location>
        <begin position="166"/>
        <end position="183"/>
    </location>
</feature>
<dbReference type="PATRIC" id="fig|651182.5.peg.313"/>
<dbReference type="RefSeq" id="WP_014955778.1">
    <property type="nucleotide sequence ID" value="NC_018645.1"/>
</dbReference>
<evidence type="ECO:0000256" key="1">
    <source>
        <dbReference type="ARBA" id="ARBA00001974"/>
    </source>
</evidence>
<dbReference type="Pfam" id="PF02852">
    <property type="entry name" value="Pyr_redox_dim"/>
    <property type="match status" value="1"/>
</dbReference>
<dbReference type="Pfam" id="PF07992">
    <property type="entry name" value="Pyr_redox_2"/>
    <property type="match status" value="1"/>
</dbReference>
<evidence type="ECO:0000259" key="13">
    <source>
        <dbReference type="Pfam" id="PF09335"/>
    </source>
</evidence>
<evidence type="ECO:0000256" key="6">
    <source>
        <dbReference type="ARBA" id="ARBA00023002"/>
    </source>
</evidence>
<evidence type="ECO:0000256" key="8">
    <source>
        <dbReference type="ARBA" id="ARBA00023284"/>
    </source>
</evidence>
<dbReference type="FunFam" id="3.30.390.30:FF:000001">
    <property type="entry name" value="Dihydrolipoyl dehydrogenase"/>
    <property type="match status" value="1"/>
</dbReference>
<proteinExistence type="inferred from homology"/>
<sequence length="714" mass="78646">MKKSLGVKIILLMVIAGVIVLFFLFDLDRYFSFVNLKSQLDFFEGYYRQHKALTMVMYMAVYVLMAALSLPGAAVMTLAGGALFGLVYGTVLVSFASTTGATLAFLFSRYMFKDWVQRKFSSNLDAINKGMEKEGGFYLFALRLVPVFPFFVINLVMGLTALRTSVFYIVSQVGMLAGTIVYVNAGTHLAKIESAGGILSLKLIFSFVLLGIFPIIARRFISAVRQRKVFSKFMKPKKYEYNLVVIGAGSAGLVASYIAAAVKAKVALIEAHQMGGDCLNTGCVPSKALLAGAKFLSRVKRAEEYGFDKASVEFDFARVMERVQSVIKKVEPHDSVERYTGLGVDCIHGKAKIISPFEVCVNDKIFTTKNIIIATGATPMVPDLPGLEKINYLTSDTIWDIRTLPKKLLVLGAGPIGCELAQGFSRLGSNVTLVQRSGRIMKKEDPDAAQIILDRFQAEGITLFLNHSARAIDVLGEEKKLVCDHDGKEVKIPFDEILIALGRVPDVKGVGLEELGIELKGNQSIKTNEFLQTNFPNIYCCGDVHGRYQFTHTAAHESWYASVNALFGGFKKFRVDYSIIPWATFTDPEVARVGINETDANLAGIDYEMARYGLADLDRAIADSEDHGFVKVLTVPGKDRILGVTIVGHHAADVISEFVLAMKHGIGLNKILGTIHIYPTMAEANKYAAGLWKKTHAPKKLLAWVAKYHAWVRK</sequence>
<dbReference type="InterPro" id="IPR016156">
    <property type="entry name" value="FAD/NAD-linked_Rdtase_dimer_sf"/>
</dbReference>
<dbReference type="STRING" id="651182.TOL2_C02510"/>
<accession>K0NC84</accession>
<feature type="transmembrane region" description="Helical" evidence="10">
    <location>
        <begin position="86"/>
        <end position="107"/>
    </location>
</feature>
<gene>
    <name evidence="14" type="ordered locus">TOL2_C02510</name>
</gene>
<evidence type="ECO:0000256" key="5">
    <source>
        <dbReference type="ARBA" id="ARBA00022857"/>
    </source>
</evidence>
<keyword evidence="6 9" id="KW-0560">Oxidoreductase</keyword>
<keyword evidence="8 9" id="KW-0676">Redox-active center</keyword>
<feature type="transmembrane region" description="Helical" evidence="10">
    <location>
        <begin position="7"/>
        <end position="25"/>
    </location>
</feature>
<keyword evidence="10" id="KW-0472">Membrane</keyword>
<protein>
    <submittedName>
        <fullName evidence="14">Putative mercuric reductase (Hg(II) reductase)</fullName>
        <ecNumber evidence="14">1.16.1.1</ecNumber>
    </submittedName>
</protein>
<evidence type="ECO:0000256" key="7">
    <source>
        <dbReference type="ARBA" id="ARBA00023157"/>
    </source>
</evidence>
<keyword evidence="10" id="KW-0812">Transmembrane</keyword>
<keyword evidence="10" id="KW-1133">Transmembrane helix</keyword>
<dbReference type="PROSITE" id="PS00076">
    <property type="entry name" value="PYRIDINE_REDOX_1"/>
    <property type="match status" value="1"/>
</dbReference>
<dbReference type="HOGENOM" id="CLU_016755_1_0_7"/>
<feature type="transmembrane region" description="Helical" evidence="10">
    <location>
        <begin position="137"/>
        <end position="159"/>
    </location>
</feature>
<dbReference type="PANTHER" id="PTHR43014">
    <property type="entry name" value="MERCURIC REDUCTASE"/>
    <property type="match status" value="1"/>
</dbReference>
<dbReference type="InterPro" id="IPR012999">
    <property type="entry name" value="Pyr_OxRdtase_I_AS"/>
</dbReference>
<dbReference type="SUPFAM" id="SSF55424">
    <property type="entry name" value="FAD/NAD-linked reductases, dimerisation (C-terminal) domain"/>
    <property type="match status" value="1"/>
</dbReference>
<dbReference type="Proteomes" id="UP000007347">
    <property type="component" value="Chromosome"/>
</dbReference>
<evidence type="ECO:0000313" key="14">
    <source>
        <dbReference type="EMBL" id="CCK78421.1"/>
    </source>
</evidence>
<feature type="domain" description="VTT" evidence="13">
    <location>
        <begin position="74"/>
        <end position="187"/>
    </location>
</feature>
<organism evidence="14 15">
    <name type="scientific">Desulfobacula toluolica (strain DSM 7467 / Tol2)</name>
    <dbReference type="NCBI Taxonomy" id="651182"/>
    <lineage>
        <taxon>Bacteria</taxon>
        <taxon>Pseudomonadati</taxon>
        <taxon>Thermodesulfobacteriota</taxon>
        <taxon>Desulfobacteria</taxon>
        <taxon>Desulfobacterales</taxon>
        <taxon>Desulfobacteraceae</taxon>
        <taxon>Desulfobacula</taxon>
    </lineage>
</organism>
<dbReference type="InterPro" id="IPR036188">
    <property type="entry name" value="FAD/NAD-bd_sf"/>
</dbReference>
<keyword evidence="3 9" id="KW-0285">Flavoprotein</keyword>